<evidence type="ECO:0000256" key="4">
    <source>
        <dbReference type="ARBA" id="ARBA00023180"/>
    </source>
</evidence>
<evidence type="ECO:0000256" key="2">
    <source>
        <dbReference type="ARBA" id="ARBA00022729"/>
    </source>
</evidence>
<dbReference type="SUPFAM" id="SSF47699">
    <property type="entry name" value="Bifunctional inhibitor/lipid-transfer protein/seed storage 2S albumin"/>
    <property type="match status" value="1"/>
</dbReference>
<evidence type="ECO:0000259" key="7">
    <source>
        <dbReference type="SMART" id="SM00499"/>
    </source>
</evidence>
<dbReference type="SMART" id="SM00499">
    <property type="entry name" value="AAI"/>
    <property type="match status" value="1"/>
</dbReference>
<dbReference type="Gene3D" id="1.10.110.10">
    <property type="entry name" value="Plant lipid-transfer and hydrophobic proteins"/>
    <property type="match status" value="1"/>
</dbReference>
<evidence type="ECO:0000313" key="8">
    <source>
        <dbReference type="EMBL" id="GJN32246.1"/>
    </source>
</evidence>
<dbReference type="PANTHER" id="PTHR33044">
    <property type="entry name" value="BIFUNCTIONAL INHIBITOR/LIPID-TRANSFER PROTEIN/SEED STORAGE 2S ALBUMIN SUPERFAMILY PROTEIN-RELATED"/>
    <property type="match status" value="1"/>
</dbReference>
<evidence type="ECO:0000256" key="1">
    <source>
        <dbReference type="ARBA" id="ARBA00009748"/>
    </source>
</evidence>
<keyword evidence="2 6" id="KW-0732">Signal</keyword>
<gene>
    <name evidence="8" type="primary">gb20737</name>
    <name evidence="8" type="ORF">PR202_gb20737</name>
</gene>
<proteinExistence type="inferred from homology"/>
<evidence type="ECO:0000313" key="9">
    <source>
        <dbReference type="Proteomes" id="UP001054889"/>
    </source>
</evidence>
<dbReference type="InterPro" id="IPR043325">
    <property type="entry name" value="LTSS"/>
</dbReference>
<sequence>MAPFKRTVIFSLLAMAVIAAALQPSSASKTKGKIPKAATKANASSEPLFWHPRLPRRPPPTPHCIPAGHPRHPYLPPCPPSGSPPSPTTPSPSPPATEPSECYTPLNGMMPCADFLTNKAGGVRAAPSGACCDGLKAVAKDAPICLCHVVNNGFSKMLKAPVLRLRVMALPRMCRIAFPRAALAKCIRTRAANGPSSAGDATGVTVVSTTGIATIYAASSDSTTGSTIHSTASGDPTRIAIVSAASSDTTTGIAIVSAPSSVATTGITIESTASGDPTGITVDPATNCDATGNAIEPTTNSDSSGITICSAAGITVRSATQTGRGFTQVAIDSAFIGGAGTGVTLSSSSSASGEATGFNITMVWLCKLPQLVAYRILEFVVRMSD</sequence>
<feature type="signal peptide" evidence="6">
    <location>
        <begin position="1"/>
        <end position="27"/>
    </location>
</feature>
<keyword evidence="3" id="KW-1015">Disulfide bond</keyword>
<comment type="similarity">
    <text evidence="1">Belongs to the plant LTP family.</text>
</comment>
<accession>A0AAV5FBD7</accession>
<comment type="caution">
    <text evidence="8">The sequence shown here is derived from an EMBL/GenBank/DDBJ whole genome shotgun (WGS) entry which is preliminary data.</text>
</comment>
<feature type="region of interest" description="Disordered" evidence="5">
    <location>
        <begin position="25"/>
        <end position="100"/>
    </location>
</feature>
<reference evidence="8" key="2">
    <citation type="submission" date="2021-12" db="EMBL/GenBank/DDBJ databases">
        <title>Resequencing data analysis of finger millet.</title>
        <authorList>
            <person name="Hatakeyama M."/>
            <person name="Aluri S."/>
            <person name="Balachadran M.T."/>
            <person name="Sivarajan S.R."/>
            <person name="Poveda L."/>
            <person name="Shimizu-Inatsugi R."/>
            <person name="Schlapbach R."/>
            <person name="Sreeman S.M."/>
            <person name="Shimizu K.K."/>
        </authorList>
    </citation>
    <scope>NUCLEOTIDE SEQUENCE</scope>
</reference>
<evidence type="ECO:0000256" key="5">
    <source>
        <dbReference type="SAM" id="MobiDB-lite"/>
    </source>
</evidence>
<dbReference type="InterPro" id="IPR036312">
    <property type="entry name" value="Bifun_inhib/LTP/seed_sf"/>
</dbReference>
<feature type="compositionally biased region" description="Pro residues" evidence="5">
    <location>
        <begin position="73"/>
        <end position="97"/>
    </location>
</feature>
<dbReference type="AlphaFoldDB" id="A0AAV5FBD7"/>
<feature type="chain" id="PRO_5043585230" description="Bifunctional inhibitor/plant lipid transfer protein/seed storage helical domain-containing protein" evidence="6">
    <location>
        <begin position="28"/>
        <end position="385"/>
    </location>
</feature>
<dbReference type="InterPro" id="IPR016140">
    <property type="entry name" value="Bifunc_inhib/LTP/seed_store"/>
</dbReference>
<organism evidence="8 9">
    <name type="scientific">Eleusine coracana subsp. coracana</name>
    <dbReference type="NCBI Taxonomy" id="191504"/>
    <lineage>
        <taxon>Eukaryota</taxon>
        <taxon>Viridiplantae</taxon>
        <taxon>Streptophyta</taxon>
        <taxon>Embryophyta</taxon>
        <taxon>Tracheophyta</taxon>
        <taxon>Spermatophyta</taxon>
        <taxon>Magnoliopsida</taxon>
        <taxon>Liliopsida</taxon>
        <taxon>Poales</taxon>
        <taxon>Poaceae</taxon>
        <taxon>PACMAD clade</taxon>
        <taxon>Chloridoideae</taxon>
        <taxon>Cynodonteae</taxon>
        <taxon>Eleusininae</taxon>
        <taxon>Eleusine</taxon>
    </lineage>
</organism>
<name>A0AAV5FBD7_ELECO</name>
<evidence type="ECO:0000256" key="3">
    <source>
        <dbReference type="ARBA" id="ARBA00023157"/>
    </source>
</evidence>
<evidence type="ECO:0000256" key="6">
    <source>
        <dbReference type="SAM" id="SignalP"/>
    </source>
</evidence>
<keyword evidence="4" id="KW-0325">Glycoprotein</keyword>
<keyword evidence="9" id="KW-1185">Reference proteome</keyword>
<dbReference type="Pfam" id="PF14368">
    <property type="entry name" value="LTP_2"/>
    <property type="match status" value="1"/>
</dbReference>
<dbReference type="Proteomes" id="UP001054889">
    <property type="component" value="Unassembled WGS sequence"/>
</dbReference>
<dbReference type="CDD" id="cd00010">
    <property type="entry name" value="AAI_LTSS"/>
    <property type="match status" value="1"/>
</dbReference>
<reference evidence="8" key="1">
    <citation type="journal article" date="2018" name="DNA Res.">
        <title>Multiple hybrid de novo genome assembly of finger millet, an orphan allotetraploid crop.</title>
        <authorList>
            <person name="Hatakeyama M."/>
            <person name="Aluri S."/>
            <person name="Balachadran M.T."/>
            <person name="Sivarajan S.R."/>
            <person name="Patrignani A."/>
            <person name="Gruter S."/>
            <person name="Poveda L."/>
            <person name="Shimizu-Inatsugi R."/>
            <person name="Baeten J."/>
            <person name="Francoijs K.J."/>
            <person name="Nataraja K.N."/>
            <person name="Reddy Y.A.N."/>
            <person name="Phadnis S."/>
            <person name="Ravikumar R.L."/>
            <person name="Schlapbach R."/>
            <person name="Sreeman S.M."/>
            <person name="Shimizu K.K."/>
        </authorList>
    </citation>
    <scope>NUCLEOTIDE SEQUENCE</scope>
</reference>
<protein>
    <recommendedName>
        <fullName evidence="7">Bifunctional inhibitor/plant lipid transfer protein/seed storage helical domain-containing protein</fullName>
    </recommendedName>
</protein>
<feature type="domain" description="Bifunctional inhibitor/plant lipid transfer protein/seed storage helical" evidence="7">
    <location>
        <begin position="102"/>
        <end position="186"/>
    </location>
</feature>
<dbReference type="EMBL" id="BQKI01000084">
    <property type="protein sequence ID" value="GJN32246.1"/>
    <property type="molecule type" value="Genomic_DNA"/>
</dbReference>